<evidence type="ECO:0000313" key="2">
    <source>
        <dbReference type="Proteomes" id="UP000789920"/>
    </source>
</evidence>
<name>A0ACA9SGR8_9GLOM</name>
<keyword evidence="2" id="KW-1185">Reference proteome</keyword>
<reference evidence="1" key="1">
    <citation type="submission" date="2021-06" db="EMBL/GenBank/DDBJ databases">
        <authorList>
            <person name="Kallberg Y."/>
            <person name="Tangrot J."/>
            <person name="Rosling A."/>
        </authorList>
    </citation>
    <scope>NUCLEOTIDE SEQUENCE</scope>
    <source>
        <strain evidence="1">MA461A</strain>
    </source>
</reference>
<dbReference type="EMBL" id="CAJVQC010123453">
    <property type="protein sequence ID" value="CAG8839395.1"/>
    <property type="molecule type" value="Genomic_DNA"/>
</dbReference>
<feature type="non-terminal residue" evidence="1">
    <location>
        <position position="51"/>
    </location>
</feature>
<evidence type="ECO:0000313" key="1">
    <source>
        <dbReference type="EMBL" id="CAG8839395.1"/>
    </source>
</evidence>
<dbReference type="Proteomes" id="UP000789920">
    <property type="component" value="Unassembled WGS sequence"/>
</dbReference>
<sequence length="51" mass="5632">ETIMSPSLVMLSFQSASITTRSLSPSTSIVASEMSSEDDEFEFVELNKDKE</sequence>
<proteinExistence type="predicted"/>
<protein>
    <submittedName>
        <fullName evidence="1">36484_t:CDS:1</fullName>
    </submittedName>
</protein>
<feature type="non-terminal residue" evidence="1">
    <location>
        <position position="1"/>
    </location>
</feature>
<accession>A0ACA9SGR8</accession>
<gene>
    <name evidence="1" type="ORF">RPERSI_LOCUS31028</name>
</gene>
<comment type="caution">
    <text evidence="1">The sequence shown here is derived from an EMBL/GenBank/DDBJ whole genome shotgun (WGS) entry which is preliminary data.</text>
</comment>
<organism evidence="1 2">
    <name type="scientific">Racocetra persica</name>
    <dbReference type="NCBI Taxonomy" id="160502"/>
    <lineage>
        <taxon>Eukaryota</taxon>
        <taxon>Fungi</taxon>
        <taxon>Fungi incertae sedis</taxon>
        <taxon>Mucoromycota</taxon>
        <taxon>Glomeromycotina</taxon>
        <taxon>Glomeromycetes</taxon>
        <taxon>Diversisporales</taxon>
        <taxon>Gigasporaceae</taxon>
        <taxon>Racocetra</taxon>
    </lineage>
</organism>